<dbReference type="EMBL" id="CAJVQA010011607">
    <property type="protein sequence ID" value="CAG8709059.1"/>
    <property type="molecule type" value="Genomic_DNA"/>
</dbReference>
<reference evidence="2" key="1">
    <citation type="submission" date="2021-06" db="EMBL/GenBank/DDBJ databases">
        <authorList>
            <person name="Kallberg Y."/>
            <person name="Tangrot J."/>
            <person name="Rosling A."/>
        </authorList>
    </citation>
    <scope>NUCLEOTIDE SEQUENCE</scope>
    <source>
        <strain evidence="2">FL966</strain>
    </source>
</reference>
<dbReference type="OrthoDB" id="10589960at2759"/>
<protein>
    <submittedName>
        <fullName evidence="2">14845_t:CDS:1</fullName>
    </submittedName>
</protein>
<evidence type="ECO:0000313" key="3">
    <source>
        <dbReference type="Proteomes" id="UP000789759"/>
    </source>
</evidence>
<dbReference type="AlphaFoldDB" id="A0A9N9HW45"/>
<organism evidence="2 3">
    <name type="scientific">Cetraspora pellucida</name>
    <dbReference type="NCBI Taxonomy" id="1433469"/>
    <lineage>
        <taxon>Eukaryota</taxon>
        <taxon>Fungi</taxon>
        <taxon>Fungi incertae sedis</taxon>
        <taxon>Mucoromycota</taxon>
        <taxon>Glomeromycotina</taxon>
        <taxon>Glomeromycetes</taxon>
        <taxon>Diversisporales</taxon>
        <taxon>Gigasporaceae</taxon>
        <taxon>Cetraspora</taxon>
    </lineage>
</organism>
<accession>A0A9N9HW45</accession>
<evidence type="ECO:0000256" key="1">
    <source>
        <dbReference type="SAM" id="Phobius"/>
    </source>
</evidence>
<name>A0A9N9HW45_9GLOM</name>
<keyword evidence="3" id="KW-1185">Reference proteome</keyword>
<comment type="caution">
    <text evidence="2">The sequence shown here is derived from an EMBL/GenBank/DDBJ whole genome shotgun (WGS) entry which is preliminary data.</text>
</comment>
<keyword evidence="1" id="KW-1133">Transmembrane helix</keyword>
<proteinExistence type="predicted"/>
<dbReference type="Proteomes" id="UP000789759">
    <property type="component" value="Unassembled WGS sequence"/>
</dbReference>
<evidence type="ECO:0000313" key="2">
    <source>
        <dbReference type="EMBL" id="CAG8709059.1"/>
    </source>
</evidence>
<feature type="transmembrane region" description="Helical" evidence="1">
    <location>
        <begin position="16"/>
        <end position="34"/>
    </location>
</feature>
<keyword evidence="1" id="KW-0812">Transmembrane</keyword>
<gene>
    <name evidence="2" type="ORF">CPELLU_LOCUS12230</name>
</gene>
<sequence length="66" mass="7369">MSSSCRFSTEINSSSLSASSLMVLAFVTWMEIIYKILDWCNLTKENAVQYAINGLKKCAAQVLETK</sequence>
<keyword evidence="1" id="KW-0472">Membrane</keyword>